<dbReference type="AlphaFoldDB" id="A0A951PRL7"/>
<organism evidence="1 2">
    <name type="scientific">Symplocastrum torsivum CPER-KK1</name>
    <dbReference type="NCBI Taxonomy" id="450513"/>
    <lineage>
        <taxon>Bacteria</taxon>
        <taxon>Bacillati</taxon>
        <taxon>Cyanobacteriota</taxon>
        <taxon>Cyanophyceae</taxon>
        <taxon>Oscillatoriophycideae</taxon>
        <taxon>Oscillatoriales</taxon>
        <taxon>Microcoleaceae</taxon>
        <taxon>Symplocastrum</taxon>
    </lineage>
</organism>
<evidence type="ECO:0000313" key="2">
    <source>
        <dbReference type="Proteomes" id="UP000753908"/>
    </source>
</evidence>
<dbReference type="EMBL" id="JAHHIF010000071">
    <property type="protein sequence ID" value="MBW4548765.1"/>
    <property type="molecule type" value="Genomic_DNA"/>
</dbReference>
<accession>A0A951PRL7</accession>
<sequence>MAWELLADPLLKDATTLSHYLMRSLIFSTLDYLKDKAPNNALPTSYTAVLSKLVPMKSAGAIAFLFIVFKKNPALD</sequence>
<comment type="caution">
    <text evidence="1">The sequence shown here is derived from an EMBL/GenBank/DDBJ whole genome shotgun (WGS) entry which is preliminary data.</text>
</comment>
<proteinExistence type="predicted"/>
<evidence type="ECO:0000313" key="1">
    <source>
        <dbReference type="EMBL" id="MBW4548765.1"/>
    </source>
</evidence>
<reference evidence="1" key="2">
    <citation type="journal article" date="2022" name="Microbiol. Resour. Announc.">
        <title>Metagenome Sequencing to Explore Phylogenomics of Terrestrial Cyanobacteria.</title>
        <authorList>
            <person name="Ward R.D."/>
            <person name="Stajich J.E."/>
            <person name="Johansen J.R."/>
            <person name="Huntemann M."/>
            <person name="Clum A."/>
            <person name="Foster B."/>
            <person name="Foster B."/>
            <person name="Roux S."/>
            <person name="Palaniappan K."/>
            <person name="Varghese N."/>
            <person name="Mukherjee S."/>
            <person name="Reddy T.B.K."/>
            <person name="Daum C."/>
            <person name="Copeland A."/>
            <person name="Chen I.A."/>
            <person name="Ivanova N.N."/>
            <person name="Kyrpides N.C."/>
            <person name="Shapiro N."/>
            <person name="Eloe-Fadrosh E.A."/>
            <person name="Pietrasiak N."/>
        </authorList>
    </citation>
    <scope>NUCLEOTIDE SEQUENCE</scope>
    <source>
        <strain evidence="1">CPER-KK1</strain>
    </source>
</reference>
<name>A0A951PRL7_9CYAN</name>
<protein>
    <submittedName>
        <fullName evidence="1">Uncharacterized protein</fullName>
    </submittedName>
</protein>
<gene>
    <name evidence="1" type="ORF">KME25_30820</name>
</gene>
<reference evidence="1" key="1">
    <citation type="submission" date="2021-05" db="EMBL/GenBank/DDBJ databases">
        <authorList>
            <person name="Pietrasiak N."/>
            <person name="Ward R."/>
            <person name="Stajich J.E."/>
            <person name="Kurbessoian T."/>
        </authorList>
    </citation>
    <scope>NUCLEOTIDE SEQUENCE</scope>
    <source>
        <strain evidence="1">CPER-KK1</strain>
    </source>
</reference>
<dbReference type="Proteomes" id="UP000753908">
    <property type="component" value="Unassembled WGS sequence"/>
</dbReference>